<protein>
    <submittedName>
        <fullName evidence="2">Rhamnose-binding lectin</fullName>
    </submittedName>
</protein>
<gene>
    <name evidence="2" type="ORF">DPX16_2911</name>
</gene>
<dbReference type="OrthoDB" id="1100386at2759"/>
<evidence type="ECO:0000313" key="2">
    <source>
        <dbReference type="EMBL" id="ROL41284.1"/>
    </source>
</evidence>
<dbReference type="AlphaFoldDB" id="A0A3N0Y5A4"/>
<dbReference type="GO" id="GO:0030246">
    <property type="term" value="F:carbohydrate binding"/>
    <property type="evidence" value="ECO:0007669"/>
    <property type="project" value="UniProtKB-KW"/>
</dbReference>
<dbReference type="Gene3D" id="2.60.120.740">
    <property type="match status" value="3"/>
</dbReference>
<reference evidence="2 3" key="1">
    <citation type="submission" date="2018-10" db="EMBL/GenBank/DDBJ databases">
        <title>Genome assembly for a Yunnan-Guizhou Plateau 3E fish, Anabarilius grahami (Regan), and its evolutionary and genetic applications.</title>
        <authorList>
            <person name="Jiang W."/>
        </authorList>
    </citation>
    <scope>NUCLEOTIDE SEQUENCE [LARGE SCALE GENOMIC DNA]</scope>
    <source>
        <strain evidence="2">AG-KIZ</strain>
        <tissue evidence="2">Muscle</tissue>
    </source>
</reference>
<comment type="caution">
    <text evidence="2">The sequence shown here is derived from an EMBL/GenBank/DDBJ whole genome shotgun (WGS) entry which is preliminary data.</text>
</comment>
<dbReference type="Proteomes" id="UP000281406">
    <property type="component" value="Unassembled WGS sequence"/>
</dbReference>
<name>A0A3N0Y5A4_ANAGA</name>
<dbReference type="InterPro" id="IPR043159">
    <property type="entry name" value="Lectin_gal-bd_sf"/>
</dbReference>
<keyword evidence="3" id="KW-1185">Reference proteome</keyword>
<evidence type="ECO:0000256" key="1">
    <source>
        <dbReference type="ARBA" id="ARBA00022734"/>
    </source>
</evidence>
<proteinExistence type="predicted"/>
<dbReference type="PANTHER" id="PTHR46780">
    <property type="entry name" value="PROTEIN EVA-1"/>
    <property type="match status" value="1"/>
</dbReference>
<evidence type="ECO:0000313" key="3">
    <source>
        <dbReference type="Proteomes" id="UP000281406"/>
    </source>
</evidence>
<sequence length="366" mass="40220">MLPCSSSREFLSFPLVHTFNMLTLKLSGILLLLILCQHGIDANVICQGRSGILSCNSGSIRVIEATYGRSDRTTCAYRKPASQITNTNCRAPVTNIVSSRNQENSIHDTWITSDVTSFPLVHTFNMLTLKLSGILLLLILCQHGLDALSICEGRSETLSCSRGSIRIIRATYGRSDRTTCAFGKPTSQTTNTLCRAPVTNIVSSRIPEFLLVHTFNMLTLKLSGILLLLILCQHGIDALAICEGRSETLRCSIDALAICEGRSETLRCSRGSIRIIRATYGRSDRTTCAYEKPASQISNTRCRAPVTNIVSSRTERLSECGLDSVDEAHFIRDTEKGQNPSAVIHIHSYSMAGHYRENSVCVIVSE</sequence>
<dbReference type="EMBL" id="RJVU01051812">
    <property type="protein sequence ID" value="ROL41284.1"/>
    <property type="molecule type" value="Genomic_DNA"/>
</dbReference>
<organism evidence="2 3">
    <name type="scientific">Anabarilius grahami</name>
    <name type="common">Kanglang fish</name>
    <name type="synonym">Barilius grahami</name>
    <dbReference type="NCBI Taxonomy" id="495550"/>
    <lineage>
        <taxon>Eukaryota</taxon>
        <taxon>Metazoa</taxon>
        <taxon>Chordata</taxon>
        <taxon>Craniata</taxon>
        <taxon>Vertebrata</taxon>
        <taxon>Euteleostomi</taxon>
        <taxon>Actinopterygii</taxon>
        <taxon>Neopterygii</taxon>
        <taxon>Teleostei</taxon>
        <taxon>Ostariophysi</taxon>
        <taxon>Cypriniformes</taxon>
        <taxon>Xenocyprididae</taxon>
        <taxon>Xenocypridinae</taxon>
        <taxon>Xenocypridinae incertae sedis</taxon>
        <taxon>Anabarilius</taxon>
    </lineage>
</organism>
<keyword evidence="1 2" id="KW-0430">Lectin</keyword>
<accession>A0A3N0Y5A4</accession>